<feature type="transmembrane region" description="Helical" evidence="6">
    <location>
        <begin position="373"/>
        <end position="391"/>
    </location>
</feature>
<evidence type="ECO:0000256" key="3">
    <source>
        <dbReference type="ARBA" id="ARBA00022692"/>
    </source>
</evidence>
<feature type="transmembrane region" description="Helical" evidence="6">
    <location>
        <begin position="348"/>
        <end position="367"/>
    </location>
</feature>
<dbReference type="RefSeq" id="WP_124998195.1">
    <property type="nucleotide sequence ID" value="NZ_BHYK01000003.1"/>
</dbReference>
<keyword evidence="3 6" id="KW-0812">Transmembrane</keyword>
<evidence type="ECO:0000256" key="2">
    <source>
        <dbReference type="ARBA" id="ARBA00022475"/>
    </source>
</evidence>
<keyword evidence="5 6" id="KW-0472">Membrane</keyword>
<dbReference type="OrthoDB" id="9761531at2"/>
<dbReference type="InterPro" id="IPR004477">
    <property type="entry name" value="ComEC_N"/>
</dbReference>
<comment type="caution">
    <text evidence="8">The sequence shown here is derived from an EMBL/GenBank/DDBJ whole genome shotgun (WGS) entry which is preliminary data.</text>
</comment>
<evidence type="ECO:0000256" key="4">
    <source>
        <dbReference type="ARBA" id="ARBA00022989"/>
    </source>
</evidence>
<sequence>MARPLVYYAVSIFMGCFTFLILINSPILGAVIAASFLAVMYLTIDKKFYYLILCFFITSAINYYSYFNINLPNAQKVKVRISDKSNYFCYAKSNNKKIILEGNIFELTEGRNVWITGNFKKMPVYERGIVGTYIVNDYKICDEDLISKVESFRKDLYQKFSKVLGKEKTALVMAVCFGDSGFIEKTQKEDFKKLGISHVISVSGLHMSIVYKALEIIIGYKIALLFSFLYMIFTGGQSSTIRAFIMIFILKISSKVYKKYDSLSSVSLAAIILLLFRPFYILDIGFMLSFLCVLGIILFNKKIKKVLYKLPKALNESFSLSISSQIFSLPYAIFTLKTFSFGFLFSNLLLLPFYTVVVVLGNIGLILSGVQELFNLINYGLYTILTIIEFIQKILGVILPEIIYFSYIESLVVFGLYLCYLGIKSGYEQFKYLPLCVIFVFAYQNYKVFPEISYISVNNNDIVLIQYRSDTIAVTTGNINVKDLKVPVKVDSVFRGYKGDSTMNLSSKAIIRLISHGNKLEAQVCFLEKSNIKSNLEAFNNRGSEFTAYKSIIKLKKDETYTPKGTIINKHIILGNKVLKF</sequence>
<proteinExistence type="predicted"/>
<evidence type="ECO:0000256" key="5">
    <source>
        <dbReference type="ARBA" id="ARBA00023136"/>
    </source>
</evidence>
<reference evidence="8 9" key="1">
    <citation type="submission" date="2018-11" db="EMBL/GenBank/DDBJ databases">
        <title>Genome sequencing and assembly of Clostridium tagluense strain A121.</title>
        <authorList>
            <person name="Murakami T."/>
            <person name="Segawa T."/>
            <person name="Shcherbakova V.A."/>
            <person name="Mori H."/>
            <person name="Yoshimura Y."/>
        </authorList>
    </citation>
    <scope>NUCLEOTIDE SEQUENCE [LARGE SCALE GENOMIC DNA]</scope>
    <source>
        <strain evidence="8 9">A121</strain>
    </source>
</reference>
<keyword evidence="2" id="KW-1003">Cell membrane</keyword>
<keyword evidence="4 6" id="KW-1133">Transmembrane helix</keyword>
<evidence type="ECO:0000313" key="9">
    <source>
        <dbReference type="Proteomes" id="UP000287872"/>
    </source>
</evidence>
<dbReference type="AlphaFoldDB" id="A0A401UHS7"/>
<feature type="transmembrane region" description="Helical" evidence="6">
    <location>
        <begin position="213"/>
        <end position="233"/>
    </location>
</feature>
<protein>
    <submittedName>
        <fullName evidence="8">Competence protein ComEC</fullName>
    </submittedName>
</protein>
<accession>A0A401UHS7</accession>
<evidence type="ECO:0000313" key="8">
    <source>
        <dbReference type="EMBL" id="GCD09108.1"/>
    </source>
</evidence>
<dbReference type="PANTHER" id="PTHR30619">
    <property type="entry name" value="DNA INTERNALIZATION/COMPETENCE PROTEIN COMEC/REC2"/>
    <property type="match status" value="1"/>
</dbReference>
<evidence type="ECO:0000259" key="7">
    <source>
        <dbReference type="Pfam" id="PF03772"/>
    </source>
</evidence>
<dbReference type="NCBIfam" id="TIGR00360">
    <property type="entry name" value="ComEC_N-term"/>
    <property type="match status" value="1"/>
</dbReference>
<gene>
    <name evidence="8" type="ORF">Ctaglu_07310</name>
</gene>
<feature type="transmembrane region" description="Helical" evidence="6">
    <location>
        <begin position="318"/>
        <end position="336"/>
    </location>
</feature>
<dbReference type="InterPro" id="IPR052159">
    <property type="entry name" value="Competence_DNA_uptake"/>
</dbReference>
<comment type="subcellular location">
    <subcellularLocation>
        <location evidence="1">Cell membrane</location>
        <topology evidence="1">Multi-pass membrane protein</topology>
    </subcellularLocation>
</comment>
<dbReference type="Proteomes" id="UP000287872">
    <property type="component" value="Unassembled WGS sequence"/>
</dbReference>
<evidence type="ECO:0000256" key="6">
    <source>
        <dbReference type="SAM" id="Phobius"/>
    </source>
</evidence>
<dbReference type="Pfam" id="PF03772">
    <property type="entry name" value="Competence"/>
    <property type="match status" value="1"/>
</dbReference>
<feature type="transmembrane region" description="Helical" evidence="6">
    <location>
        <begin position="12"/>
        <end position="42"/>
    </location>
</feature>
<feature type="domain" description="ComEC/Rec2-related protein" evidence="7">
    <location>
        <begin position="176"/>
        <end position="417"/>
    </location>
</feature>
<evidence type="ECO:0000256" key="1">
    <source>
        <dbReference type="ARBA" id="ARBA00004651"/>
    </source>
</evidence>
<name>A0A401UHS7_9CLOT</name>
<feature type="transmembrane region" description="Helical" evidence="6">
    <location>
        <begin position="269"/>
        <end position="298"/>
    </location>
</feature>
<dbReference type="PANTHER" id="PTHR30619:SF1">
    <property type="entry name" value="RECOMBINATION PROTEIN 2"/>
    <property type="match status" value="1"/>
</dbReference>
<feature type="transmembrane region" description="Helical" evidence="6">
    <location>
        <begin position="48"/>
        <end position="66"/>
    </location>
</feature>
<keyword evidence="9" id="KW-1185">Reference proteome</keyword>
<feature type="transmembrane region" description="Helical" evidence="6">
    <location>
        <begin position="403"/>
        <end position="423"/>
    </location>
</feature>
<dbReference type="GO" id="GO:0005886">
    <property type="term" value="C:plasma membrane"/>
    <property type="evidence" value="ECO:0007669"/>
    <property type="project" value="UniProtKB-SubCell"/>
</dbReference>
<dbReference type="PROSITE" id="PS51257">
    <property type="entry name" value="PROKAR_LIPOPROTEIN"/>
    <property type="match status" value="1"/>
</dbReference>
<dbReference type="EMBL" id="BHYK01000003">
    <property type="protein sequence ID" value="GCD09108.1"/>
    <property type="molecule type" value="Genomic_DNA"/>
</dbReference>
<organism evidence="8 9">
    <name type="scientific">Clostridium tagluense</name>
    <dbReference type="NCBI Taxonomy" id="360422"/>
    <lineage>
        <taxon>Bacteria</taxon>
        <taxon>Bacillati</taxon>
        <taxon>Bacillota</taxon>
        <taxon>Clostridia</taxon>
        <taxon>Eubacteriales</taxon>
        <taxon>Clostridiaceae</taxon>
        <taxon>Clostridium</taxon>
    </lineage>
</organism>